<feature type="domain" description="Rhodanese" evidence="1">
    <location>
        <begin position="69"/>
        <end position="158"/>
    </location>
</feature>
<evidence type="ECO:0000313" key="2">
    <source>
        <dbReference type="EMBL" id="ACD82552.1"/>
    </source>
</evidence>
<evidence type="ECO:0000313" key="3">
    <source>
        <dbReference type="Proteomes" id="UP000009149"/>
    </source>
</evidence>
<dbReference type="AlphaFoldDB" id="B3DZD5"/>
<dbReference type="InterPro" id="IPR036873">
    <property type="entry name" value="Rhodanese-like_dom_sf"/>
</dbReference>
<accession>B3DZD5</accession>
<dbReference type="PROSITE" id="PS50206">
    <property type="entry name" value="RHODANESE_3"/>
    <property type="match status" value="1"/>
</dbReference>
<dbReference type="InterPro" id="IPR001763">
    <property type="entry name" value="Rhodanese-like_dom"/>
</dbReference>
<dbReference type="eggNOG" id="COG0607">
    <property type="taxonomic scope" value="Bacteria"/>
</dbReference>
<dbReference type="GO" id="GO:0016740">
    <property type="term" value="F:transferase activity"/>
    <property type="evidence" value="ECO:0007669"/>
    <property type="project" value="UniProtKB-KW"/>
</dbReference>
<dbReference type="STRING" id="481448.Minf_0494"/>
<dbReference type="PANTHER" id="PTHR43031:SF1">
    <property type="entry name" value="PYRIDINE NUCLEOTIDE-DISULPHIDE OXIDOREDUCTASE"/>
    <property type="match status" value="1"/>
</dbReference>
<gene>
    <name evidence="2" type="primary">pspE</name>
    <name evidence="2" type="ordered locus">Minf_0494</name>
</gene>
<dbReference type="Gene3D" id="3.40.250.10">
    <property type="entry name" value="Rhodanese-like domain"/>
    <property type="match status" value="1"/>
</dbReference>
<dbReference type="HOGENOM" id="CLU_089574_5_1_0"/>
<evidence type="ECO:0000259" key="1">
    <source>
        <dbReference type="PROSITE" id="PS50206"/>
    </source>
</evidence>
<sequence length="194" mass="22305">MNEGFMSKRSCPFKRLLSVLLLGLLVFGCANSLPPELTWDKVLYAIREKFPDVASISTDKLERWIAVGEEYAPVLLDVRTVDEYEVSHLYHAWRVSPNDKVRLGYRGLKREQPIVVYDSVGFRAASFARRLQQAGYWQVCYLEGSIFKWANEGRALYKGEKKVSMVHPCDSYWGKLLNPEHRALSLVDLAEPVY</sequence>
<dbReference type="InterPro" id="IPR050229">
    <property type="entry name" value="GlpE_sulfurtransferase"/>
</dbReference>
<reference evidence="2 3" key="1">
    <citation type="journal article" date="2008" name="Biol. Direct">
        <title>Complete genome sequence of the extremely acidophilic methanotroph isolate V4, Methylacidiphilum infernorum, a representative of the bacterial phylum Verrucomicrobia.</title>
        <authorList>
            <person name="Hou S."/>
            <person name="Makarova K.S."/>
            <person name="Saw J.H."/>
            <person name="Senin P."/>
            <person name="Ly B.V."/>
            <person name="Zhou Z."/>
            <person name="Ren Y."/>
            <person name="Wang J."/>
            <person name="Galperin M.Y."/>
            <person name="Omelchenko M.V."/>
            <person name="Wolf Y.I."/>
            <person name="Yutin N."/>
            <person name="Koonin E.V."/>
            <person name="Stott M.B."/>
            <person name="Mountain B.W."/>
            <person name="Crowe M.A."/>
            <person name="Smirnova A.V."/>
            <person name="Dunfield P.F."/>
            <person name="Feng L."/>
            <person name="Wang L."/>
            <person name="Alam M."/>
        </authorList>
    </citation>
    <scope>NUCLEOTIDE SEQUENCE [LARGE SCALE GENOMIC DNA]</scope>
    <source>
        <strain evidence="3">Isolate V4</strain>
    </source>
</reference>
<keyword evidence="2" id="KW-0808">Transferase</keyword>
<dbReference type="SUPFAM" id="SSF52821">
    <property type="entry name" value="Rhodanese/Cell cycle control phosphatase"/>
    <property type="match status" value="1"/>
</dbReference>
<dbReference type="CDD" id="cd00158">
    <property type="entry name" value="RHOD"/>
    <property type="match status" value="1"/>
</dbReference>
<dbReference type="Proteomes" id="UP000009149">
    <property type="component" value="Chromosome"/>
</dbReference>
<dbReference type="SMART" id="SM00450">
    <property type="entry name" value="RHOD"/>
    <property type="match status" value="1"/>
</dbReference>
<protein>
    <submittedName>
        <fullName evidence="2">Rhodanese-related sulfurtransferase</fullName>
    </submittedName>
</protein>
<dbReference type="EMBL" id="CP000975">
    <property type="protein sequence ID" value="ACD82552.1"/>
    <property type="molecule type" value="Genomic_DNA"/>
</dbReference>
<dbReference type="KEGG" id="min:Minf_0494"/>
<proteinExistence type="predicted"/>
<dbReference type="Pfam" id="PF00581">
    <property type="entry name" value="Rhodanese"/>
    <property type="match status" value="1"/>
</dbReference>
<name>B3DZD5_METI4</name>
<dbReference type="PANTHER" id="PTHR43031">
    <property type="entry name" value="FAD-DEPENDENT OXIDOREDUCTASE"/>
    <property type="match status" value="1"/>
</dbReference>
<organism evidence="2 3">
    <name type="scientific">Methylacidiphilum infernorum (isolate V4)</name>
    <name type="common">Methylokorus infernorum (strain V4)</name>
    <dbReference type="NCBI Taxonomy" id="481448"/>
    <lineage>
        <taxon>Bacteria</taxon>
        <taxon>Pseudomonadati</taxon>
        <taxon>Verrucomicrobiota</taxon>
        <taxon>Methylacidiphilae</taxon>
        <taxon>Methylacidiphilales</taxon>
        <taxon>Methylacidiphilaceae</taxon>
        <taxon>Methylacidiphilum (ex Ratnadevi et al. 2023)</taxon>
    </lineage>
</organism>